<organism evidence="1 2">
    <name type="scientific">Acinetobacter bouvetii</name>
    <dbReference type="NCBI Taxonomy" id="202951"/>
    <lineage>
        <taxon>Bacteria</taxon>
        <taxon>Pseudomonadati</taxon>
        <taxon>Pseudomonadota</taxon>
        <taxon>Gammaproteobacteria</taxon>
        <taxon>Moraxellales</taxon>
        <taxon>Moraxellaceae</taxon>
        <taxon>Acinetobacter</taxon>
    </lineage>
</organism>
<dbReference type="Proteomes" id="UP000293483">
    <property type="component" value="Unassembled WGS sequence"/>
</dbReference>
<evidence type="ECO:0000313" key="2">
    <source>
        <dbReference type="Proteomes" id="UP000293483"/>
    </source>
</evidence>
<evidence type="ECO:0000313" key="1">
    <source>
        <dbReference type="EMBL" id="RZG64786.1"/>
    </source>
</evidence>
<dbReference type="RefSeq" id="WP_130147835.1">
    <property type="nucleotide sequence ID" value="NZ_SGSU01000020.1"/>
</dbReference>
<proteinExistence type="predicted"/>
<name>A0A4Q7ANV0_9GAMM</name>
<gene>
    <name evidence="1" type="ORF">EXE25_15550</name>
</gene>
<dbReference type="PROSITE" id="PS51257">
    <property type="entry name" value="PROKAR_LIPOPROTEIN"/>
    <property type="match status" value="1"/>
</dbReference>
<comment type="caution">
    <text evidence="1">The sequence shown here is derived from an EMBL/GenBank/DDBJ whole genome shotgun (WGS) entry which is preliminary data.</text>
</comment>
<dbReference type="EMBL" id="SGSU01000020">
    <property type="protein sequence ID" value="RZG64786.1"/>
    <property type="molecule type" value="Genomic_DNA"/>
</dbReference>
<dbReference type="AlphaFoldDB" id="A0A4Q7ANV0"/>
<sequence>MKIKIFSTLLITLTITGCQKQQAENPTENRTAKTQFEKSDVIIGNYLDRLDNPNTPKAEQINIICKDYPAEYKNHYMPALLQLQPHDYTETKLLNDLDMAVNYYKEKLNISCS</sequence>
<reference evidence="1 2" key="1">
    <citation type="submission" date="2019-02" db="EMBL/GenBank/DDBJ databases">
        <title>The Batch Genome Submission of Acinetobacter spp. strains.</title>
        <authorList>
            <person name="Qin J."/>
            <person name="Hu Y."/>
            <person name="Ye H."/>
            <person name="Wei L."/>
            <person name="Feng Y."/>
            <person name="Zong Z."/>
        </authorList>
    </citation>
    <scope>NUCLEOTIDE SEQUENCE [LARGE SCALE GENOMIC DNA]</scope>
    <source>
        <strain evidence="1 2">WCHABo060081</strain>
    </source>
</reference>
<protein>
    <submittedName>
        <fullName evidence="1">Uncharacterized protein</fullName>
    </submittedName>
</protein>
<accession>A0A4Q7ANV0</accession>